<feature type="domain" description="Cytochrome b5 heme-binding" evidence="5">
    <location>
        <begin position="7"/>
        <end position="72"/>
    </location>
</feature>
<dbReference type="Gene3D" id="3.10.120.10">
    <property type="entry name" value="Cytochrome b5-like heme/steroid binding domain"/>
    <property type="match status" value="1"/>
</dbReference>
<dbReference type="Proteomes" id="UP000291116">
    <property type="component" value="Unassembled WGS sequence"/>
</dbReference>
<sequence>MNQSNSKYVFSLEDVHNHDDPDGDGLWVIVDSYVLDLTAFLQKHPAGGKKILQRRNKAIDISSNFLDHFGHTVRTFKDACREHEKTGERVTFRFKEVAEPVHLIGKVRSSP</sequence>
<dbReference type="SMART" id="SM01117">
    <property type="entry name" value="Cyt-b5"/>
    <property type="match status" value="1"/>
</dbReference>
<keyword evidence="3 4" id="KW-0408">Iron</keyword>
<proteinExistence type="inferred from homology"/>
<dbReference type="InterPro" id="IPR018506">
    <property type="entry name" value="Cyt_B5_heme-BS"/>
</dbReference>
<organism evidence="6 7">
    <name type="scientific">Pseudo-nitzschia multistriata</name>
    <dbReference type="NCBI Taxonomy" id="183589"/>
    <lineage>
        <taxon>Eukaryota</taxon>
        <taxon>Sar</taxon>
        <taxon>Stramenopiles</taxon>
        <taxon>Ochrophyta</taxon>
        <taxon>Bacillariophyta</taxon>
        <taxon>Bacillariophyceae</taxon>
        <taxon>Bacillariophycidae</taxon>
        <taxon>Bacillariales</taxon>
        <taxon>Bacillariaceae</taxon>
        <taxon>Pseudo-nitzschia</taxon>
    </lineage>
</organism>
<keyword evidence="2 4" id="KW-0479">Metal-binding</keyword>
<gene>
    <name evidence="6" type="ORF">PSNMU_V1.4_AUG-EV-PASAV3_0016770</name>
</gene>
<evidence type="ECO:0000256" key="1">
    <source>
        <dbReference type="ARBA" id="ARBA00022617"/>
    </source>
</evidence>
<evidence type="ECO:0000313" key="7">
    <source>
        <dbReference type="Proteomes" id="UP000291116"/>
    </source>
</evidence>
<dbReference type="PROSITE" id="PS00191">
    <property type="entry name" value="CYTOCHROME_B5_1"/>
    <property type="match status" value="1"/>
</dbReference>
<keyword evidence="1 4" id="KW-0349">Heme</keyword>
<dbReference type="AlphaFoldDB" id="A0A448YYW9"/>
<accession>A0A448YYW9</accession>
<reference evidence="6 7" key="1">
    <citation type="submission" date="2019-01" db="EMBL/GenBank/DDBJ databases">
        <authorList>
            <person name="Ferrante I. M."/>
        </authorList>
    </citation>
    <scope>NUCLEOTIDE SEQUENCE [LARGE SCALE GENOMIC DNA]</scope>
    <source>
        <strain evidence="6 7">B856</strain>
    </source>
</reference>
<dbReference type="EMBL" id="CAACVS010000044">
    <property type="protein sequence ID" value="VEU34955.1"/>
    <property type="molecule type" value="Genomic_DNA"/>
</dbReference>
<dbReference type="SUPFAM" id="SSF55856">
    <property type="entry name" value="Cytochrome b5-like heme/steroid binding domain"/>
    <property type="match status" value="1"/>
</dbReference>
<evidence type="ECO:0000256" key="3">
    <source>
        <dbReference type="ARBA" id="ARBA00023004"/>
    </source>
</evidence>
<name>A0A448YYW9_9STRA</name>
<dbReference type="GO" id="GO:0020037">
    <property type="term" value="F:heme binding"/>
    <property type="evidence" value="ECO:0007669"/>
    <property type="project" value="UniProtKB-UniRule"/>
</dbReference>
<keyword evidence="7" id="KW-1185">Reference proteome</keyword>
<dbReference type="InterPro" id="IPR001199">
    <property type="entry name" value="Cyt_B5-like_heme/steroid-bd"/>
</dbReference>
<protein>
    <recommendedName>
        <fullName evidence="5">Cytochrome b5 heme-binding domain-containing protein</fullName>
    </recommendedName>
</protein>
<dbReference type="Pfam" id="PF00173">
    <property type="entry name" value="Cyt-b5"/>
    <property type="match status" value="1"/>
</dbReference>
<dbReference type="OrthoDB" id="260519at2759"/>
<comment type="similarity">
    <text evidence="4">Belongs to the cytochrome b5 family.</text>
</comment>
<evidence type="ECO:0000256" key="2">
    <source>
        <dbReference type="ARBA" id="ARBA00022723"/>
    </source>
</evidence>
<dbReference type="InterPro" id="IPR036400">
    <property type="entry name" value="Cyt_B5-like_heme/steroid_sf"/>
</dbReference>
<evidence type="ECO:0000313" key="6">
    <source>
        <dbReference type="EMBL" id="VEU34955.1"/>
    </source>
</evidence>
<dbReference type="PROSITE" id="PS50255">
    <property type="entry name" value="CYTOCHROME_B5_2"/>
    <property type="match status" value="1"/>
</dbReference>
<dbReference type="GO" id="GO:0046872">
    <property type="term" value="F:metal ion binding"/>
    <property type="evidence" value="ECO:0007669"/>
    <property type="project" value="UniProtKB-UniRule"/>
</dbReference>
<evidence type="ECO:0000259" key="5">
    <source>
        <dbReference type="PROSITE" id="PS50255"/>
    </source>
</evidence>
<evidence type="ECO:0000256" key="4">
    <source>
        <dbReference type="RuleBase" id="RU362121"/>
    </source>
</evidence>